<proteinExistence type="predicted"/>
<sequence>MKMMEGDKTSFTEVSHLFVDLKHNLKWADIEQTYQQLMVQMPTAATTLVEDSLLNKVSYVSNYVDNDVLKRREEMISTEQQWLEVFGKLNEWQIPYKNCLAIVPYLLCLPGTNAPIEQVFSLMNTMWTSKKLSLETLRSMLIVKFNMASCENFYEILNQNPELIIIIIIIILQ</sequence>
<evidence type="ECO:0000313" key="2">
    <source>
        <dbReference type="Proteomes" id="UP001159363"/>
    </source>
</evidence>
<keyword evidence="2" id="KW-1185">Reference proteome</keyword>
<dbReference type="EMBL" id="JARBHB010000005">
    <property type="protein sequence ID" value="KAJ8883412.1"/>
    <property type="molecule type" value="Genomic_DNA"/>
</dbReference>
<accession>A0ABQ9HGF7</accession>
<protein>
    <recommendedName>
        <fullName evidence="3">HAT C-terminal dimerisation domain-containing protein</fullName>
    </recommendedName>
</protein>
<organism evidence="1 2">
    <name type="scientific">Dryococelus australis</name>
    <dbReference type="NCBI Taxonomy" id="614101"/>
    <lineage>
        <taxon>Eukaryota</taxon>
        <taxon>Metazoa</taxon>
        <taxon>Ecdysozoa</taxon>
        <taxon>Arthropoda</taxon>
        <taxon>Hexapoda</taxon>
        <taxon>Insecta</taxon>
        <taxon>Pterygota</taxon>
        <taxon>Neoptera</taxon>
        <taxon>Polyneoptera</taxon>
        <taxon>Phasmatodea</taxon>
        <taxon>Verophasmatodea</taxon>
        <taxon>Anareolatae</taxon>
        <taxon>Phasmatidae</taxon>
        <taxon>Eurycanthinae</taxon>
        <taxon>Dryococelus</taxon>
    </lineage>
</organism>
<evidence type="ECO:0000313" key="1">
    <source>
        <dbReference type="EMBL" id="KAJ8883412.1"/>
    </source>
</evidence>
<comment type="caution">
    <text evidence="1">The sequence shown here is derived from an EMBL/GenBank/DDBJ whole genome shotgun (WGS) entry which is preliminary data.</text>
</comment>
<reference evidence="1 2" key="1">
    <citation type="submission" date="2023-02" db="EMBL/GenBank/DDBJ databases">
        <title>LHISI_Scaffold_Assembly.</title>
        <authorList>
            <person name="Stuart O.P."/>
            <person name="Cleave R."/>
            <person name="Magrath M.J.L."/>
            <person name="Mikheyev A.S."/>
        </authorList>
    </citation>
    <scope>NUCLEOTIDE SEQUENCE [LARGE SCALE GENOMIC DNA]</scope>
    <source>
        <strain evidence="1">Daus_M_001</strain>
        <tissue evidence="1">Leg muscle</tissue>
    </source>
</reference>
<gene>
    <name evidence="1" type="ORF">PR048_015255</name>
</gene>
<dbReference type="Proteomes" id="UP001159363">
    <property type="component" value="Chromosome 4"/>
</dbReference>
<evidence type="ECO:0008006" key="3">
    <source>
        <dbReference type="Google" id="ProtNLM"/>
    </source>
</evidence>
<name>A0ABQ9HGF7_9NEOP</name>